<gene>
    <name evidence="1" type="ORF">DSTB1V02_LOCUS1871</name>
</gene>
<dbReference type="Gene3D" id="2.60.120.260">
    <property type="entry name" value="Galactose-binding domain-like"/>
    <property type="match status" value="1"/>
</dbReference>
<protein>
    <submittedName>
        <fullName evidence="1">Uncharacterized protein</fullName>
    </submittedName>
</protein>
<dbReference type="Proteomes" id="UP000677054">
    <property type="component" value="Unassembled WGS sequence"/>
</dbReference>
<name>A0A7R9A0V6_9CRUS</name>
<reference evidence="1" key="1">
    <citation type="submission" date="2020-11" db="EMBL/GenBank/DDBJ databases">
        <authorList>
            <person name="Tran Van P."/>
        </authorList>
    </citation>
    <scope>NUCLEOTIDE SEQUENCE</scope>
</reference>
<dbReference type="OrthoDB" id="6127264at2759"/>
<proteinExistence type="predicted"/>
<dbReference type="AlphaFoldDB" id="A0A7R9A0V6"/>
<accession>A0A7R9A0V6</accession>
<organism evidence="1">
    <name type="scientific">Darwinula stevensoni</name>
    <dbReference type="NCBI Taxonomy" id="69355"/>
    <lineage>
        <taxon>Eukaryota</taxon>
        <taxon>Metazoa</taxon>
        <taxon>Ecdysozoa</taxon>
        <taxon>Arthropoda</taxon>
        <taxon>Crustacea</taxon>
        <taxon>Oligostraca</taxon>
        <taxon>Ostracoda</taxon>
        <taxon>Podocopa</taxon>
        <taxon>Podocopida</taxon>
        <taxon>Darwinulocopina</taxon>
        <taxon>Darwinuloidea</taxon>
        <taxon>Darwinulidae</taxon>
        <taxon>Darwinula</taxon>
    </lineage>
</organism>
<evidence type="ECO:0000313" key="1">
    <source>
        <dbReference type="EMBL" id="CAD7241894.1"/>
    </source>
</evidence>
<evidence type="ECO:0000313" key="2">
    <source>
        <dbReference type="Proteomes" id="UP000677054"/>
    </source>
</evidence>
<sequence>MTRTYQAFTVFVIDVREEKRALYQECARFSGTFLSDKAMFRCNGGLETPWQIVYIRDDRQTQEHLGLCEVQVFATRGLLPSGEGMVVTFYFSEPLLKRTM</sequence>
<dbReference type="EMBL" id="CAJPEV010000192">
    <property type="protein sequence ID" value="CAG0882098.1"/>
    <property type="molecule type" value="Genomic_DNA"/>
</dbReference>
<dbReference type="EMBL" id="LR899709">
    <property type="protein sequence ID" value="CAD7241894.1"/>
    <property type="molecule type" value="Genomic_DNA"/>
</dbReference>
<keyword evidence="2" id="KW-1185">Reference proteome</keyword>